<name>A0A4Y9YEU7_9APHY</name>
<dbReference type="Proteomes" id="UP000298390">
    <property type="component" value="Unassembled WGS sequence"/>
</dbReference>
<dbReference type="EMBL" id="SEKV01000240">
    <property type="protein sequence ID" value="TFY60722.1"/>
    <property type="molecule type" value="Genomic_DNA"/>
</dbReference>
<dbReference type="AlphaFoldDB" id="A0A4Y9YEU7"/>
<proteinExistence type="predicted"/>
<protein>
    <submittedName>
        <fullName evidence="2">Uncharacterized protein</fullName>
    </submittedName>
</protein>
<evidence type="ECO:0000256" key="1">
    <source>
        <dbReference type="SAM" id="MobiDB-lite"/>
    </source>
</evidence>
<feature type="compositionally biased region" description="Basic and acidic residues" evidence="1">
    <location>
        <begin position="180"/>
        <end position="191"/>
    </location>
</feature>
<sequence>MFNCIFAITADTIVLILTCVKTFEIKRSFAAIRTKAKISVENLVQNRETSYVSLIQRDGTIYFLALLILNVVDLIAIKNQAFGSLPALTEVLTSILISRFLLDLRSIYLASHGIDSNGKDSTMNANASTLAFGGHSVAGNLGAPLESMLSDPEERYELIAADEAAYISEDPLAMGLRSSPRHDHNSQHNDADEADDTGLRVLRQLYDDPV</sequence>
<organism evidence="2 3">
    <name type="scientific">Rhodofomes roseus</name>
    <dbReference type="NCBI Taxonomy" id="34475"/>
    <lineage>
        <taxon>Eukaryota</taxon>
        <taxon>Fungi</taxon>
        <taxon>Dikarya</taxon>
        <taxon>Basidiomycota</taxon>
        <taxon>Agaricomycotina</taxon>
        <taxon>Agaricomycetes</taxon>
        <taxon>Polyporales</taxon>
        <taxon>Rhodofomes</taxon>
    </lineage>
</organism>
<reference evidence="2 3" key="1">
    <citation type="submission" date="2019-01" db="EMBL/GenBank/DDBJ databases">
        <title>Genome sequencing of the rare red list fungi Fomitopsis rosea.</title>
        <authorList>
            <person name="Buettner E."/>
            <person name="Kellner H."/>
        </authorList>
    </citation>
    <scope>NUCLEOTIDE SEQUENCE [LARGE SCALE GENOMIC DNA]</scope>
    <source>
        <strain evidence="2 3">DSM 105464</strain>
    </source>
</reference>
<accession>A0A4Y9YEU7</accession>
<gene>
    <name evidence="2" type="ORF">EVJ58_g4959</name>
</gene>
<evidence type="ECO:0000313" key="3">
    <source>
        <dbReference type="Proteomes" id="UP000298390"/>
    </source>
</evidence>
<evidence type="ECO:0000313" key="2">
    <source>
        <dbReference type="EMBL" id="TFY60722.1"/>
    </source>
</evidence>
<comment type="caution">
    <text evidence="2">The sequence shown here is derived from an EMBL/GenBank/DDBJ whole genome shotgun (WGS) entry which is preliminary data.</text>
</comment>
<feature type="region of interest" description="Disordered" evidence="1">
    <location>
        <begin position="175"/>
        <end position="198"/>
    </location>
</feature>